<sequence length="599" mass="63717">MMRSYNPDVQPPASRSLLPTQQELATRRASGISGVLNRDYLPSASTQLASGKVQIYHTESERYSPGGTENGQGSEPVRDRIVAERSAADAEALDLEEANGRTHGNAIRLDDPSLEVEDSTGYGHGNGNHLGLNGDSDSGDGRPHQGDGDLAGSDFSAEPIAAEPERGLLPVLKNRNFLTLWSGQVFSQLADKVYLVLMIALIASRFQAAGQTISGWVSSLMIAFTIPAVLFGSVAGVFVDHWRKRAVLVFTNLLRGGLVLALPILLWLTQDLQPFVGLPVGFLVVLSITFFVSTLTQFFAPAEQAVIPLIVERKHLLSANSLYTMTMMASVIVGFALGEPLLAIADRLLQPIATSLNLGPDLGKELLVGGSYTIAGLLLMLLRTKEKTVDADESLPDVWQNIRDGLRYLNGQRRVRAAMIQLVILFSIFAALAVLAVRLAEIMPELKSSQFGFLLAAGGIGMAIGAVLVGQFGQRISRAQLGLYGSIGMAASLAAISLVAHHLLPTLPLLVMLGACAAIVGVPMQTAIQEETPAAMRGKVFGLQNNAINIALSLPLALAGIAETFFGIQAVFLGLALLAIVGGVLTWSISRTQSTEKSP</sequence>
<evidence type="ECO:0000256" key="7">
    <source>
        <dbReference type="SAM" id="MobiDB-lite"/>
    </source>
</evidence>
<dbReference type="GO" id="GO:0005886">
    <property type="term" value="C:plasma membrane"/>
    <property type="evidence" value="ECO:0007669"/>
    <property type="project" value="UniProtKB-SubCell"/>
</dbReference>
<reference evidence="10" key="1">
    <citation type="submission" date="2022-12" db="EMBL/GenBank/DDBJ databases">
        <title>Polyphasic identification of a Novel Hot-Spring Cyanobacterium Ocullathermofonsia sinensis gen nov. sp. nov. and Genomic Insights on its Adaptations to the Thermal Habitat.</title>
        <authorList>
            <person name="Daroch M."/>
            <person name="Tang J."/>
            <person name="Jiang Y."/>
        </authorList>
    </citation>
    <scope>NUCLEOTIDE SEQUENCE</scope>
    <source>
        <strain evidence="10">PKUAC-SCTA174</strain>
    </source>
</reference>
<accession>A0A9E8ZGI3</accession>
<feature type="transmembrane region" description="Helical" evidence="8">
    <location>
        <begin position="216"/>
        <end position="239"/>
    </location>
</feature>
<dbReference type="InterPro" id="IPR011701">
    <property type="entry name" value="MFS"/>
</dbReference>
<feature type="region of interest" description="Disordered" evidence="7">
    <location>
        <begin position="94"/>
        <end position="155"/>
    </location>
</feature>
<dbReference type="PROSITE" id="PS50850">
    <property type="entry name" value="MFS"/>
    <property type="match status" value="1"/>
</dbReference>
<dbReference type="RefSeq" id="WP_268611362.1">
    <property type="nucleotide sequence ID" value="NZ_CP113797.1"/>
</dbReference>
<feature type="transmembrane region" description="Helical" evidence="8">
    <location>
        <begin position="451"/>
        <end position="469"/>
    </location>
</feature>
<evidence type="ECO:0000259" key="9">
    <source>
        <dbReference type="PROSITE" id="PS50850"/>
    </source>
</evidence>
<keyword evidence="11" id="KW-1185">Reference proteome</keyword>
<evidence type="ECO:0000256" key="2">
    <source>
        <dbReference type="ARBA" id="ARBA00022448"/>
    </source>
</evidence>
<organism evidence="10 11">
    <name type="scientific">Thermocoleostomius sinensis A174</name>
    <dbReference type="NCBI Taxonomy" id="2016057"/>
    <lineage>
        <taxon>Bacteria</taxon>
        <taxon>Bacillati</taxon>
        <taxon>Cyanobacteriota</taxon>
        <taxon>Cyanophyceae</taxon>
        <taxon>Oculatellales</taxon>
        <taxon>Oculatellaceae</taxon>
        <taxon>Thermocoleostomius</taxon>
    </lineage>
</organism>
<name>A0A9E8ZGI3_9CYAN</name>
<dbReference type="Gene3D" id="1.20.1250.20">
    <property type="entry name" value="MFS general substrate transporter like domains"/>
    <property type="match status" value="2"/>
</dbReference>
<dbReference type="EMBL" id="CP113797">
    <property type="protein sequence ID" value="WAL61409.1"/>
    <property type="molecule type" value="Genomic_DNA"/>
</dbReference>
<feature type="transmembrane region" description="Helical" evidence="8">
    <location>
        <begin position="321"/>
        <end position="345"/>
    </location>
</feature>
<keyword evidence="5 8" id="KW-1133">Transmembrane helix</keyword>
<dbReference type="GO" id="GO:0022857">
    <property type="term" value="F:transmembrane transporter activity"/>
    <property type="evidence" value="ECO:0007669"/>
    <property type="project" value="InterPro"/>
</dbReference>
<feature type="transmembrane region" description="Helical" evidence="8">
    <location>
        <begin position="540"/>
        <end position="562"/>
    </location>
</feature>
<feature type="transmembrane region" description="Helical" evidence="8">
    <location>
        <begin position="509"/>
        <end position="528"/>
    </location>
</feature>
<dbReference type="Proteomes" id="UP001163152">
    <property type="component" value="Chromosome"/>
</dbReference>
<dbReference type="CDD" id="cd06173">
    <property type="entry name" value="MFS_MefA_like"/>
    <property type="match status" value="1"/>
</dbReference>
<evidence type="ECO:0000313" key="11">
    <source>
        <dbReference type="Proteomes" id="UP001163152"/>
    </source>
</evidence>
<dbReference type="PANTHER" id="PTHR43266:SF2">
    <property type="entry name" value="MAJOR FACILITATOR SUPERFAMILY (MFS) PROFILE DOMAIN-CONTAINING PROTEIN"/>
    <property type="match status" value="1"/>
</dbReference>
<evidence type="ECO:0000256" key="6">
    <source>
        <dbReference type="ARBA" id="ARBA00023136"/>
    </source>
</evidence>
<dbReference type="InterPro" id="IPR036259">
    <property type="entry name" value="MFS_trans_sf"/>
</dbReference>
<proteinExistence type="predicted"/>
<evidence type="ECO:0000313" key="10">
    <source>
        <dbReference type="EMBL" id="WAL61409.1"/>
    </source>
</evidence>
<dbReference type="KEGG" id="tsin:OXH18_05300"/>
<feature type="domain" description="Major facilitator superfamily (MFS) profile" evidence="9">
    <location>
        <begin position="413"/>
        <end position="599"/>
    </location>
</feature>
<feature type="transmembrane region" description="Helical" evidence="8">
    <location>
        <begin position="246"/>
        <end position="268"/>
    </location>
</feature>
<feature type="transmembrane region" description="Helical" evidence="8">
    <location>
        <begin position="365"/>
        <end position="382"/>
    </location>
</feature>
<comment type="subcellular location">
    <subcellularLocation>
        <location evidence="1">Cell membrane</location>
        <topology evidence="1">Multi-pass membrane protein</topology>
    </subcellularLocation>
</comment>
<dbReference type="SUPFAM" id="SSF103473">
    <property type="entry name" value="MFS general substrate transporter"/>
    <property type="match status" value="1"/>
</dbReference>
<evidence type="ECO:0000256" key="3">
    <source>
        <dbReference type="ARBA" id="ARBA00022475"/>
    </source>
</evidence>
<dbReference type="PANTHER" id="PTHR43266">
    <property type="entry name" value="MACROLIDE-EFFLUX PROTEIN"/>
    <property type="match status" value="1"/>
</dbReference>
<feature type="transmembrane region" description="Helical" evidence="8">
    <location>
        <begin position="280"/>
        <end position="300"/>
    </location>
</feature>
<dbReference type="Pfam" id="PF07690">
    <property type="entry name" value="MFS_1"/>
    <property type="match status" value="1"/>
</dbReference>
<evidence type="ECO:0000256" key="1">
    <source>
        <dbReference type="ARBA" id="ARBA00004651"/>
    </source>
</evidence>
<dbReference type="AlphaFoldDB" id="A0A9E8ZGI3"/>
<dbReference type="InterPro" id="IPR020846">
    <property type="entry name" value="MFS_dom"/>
</dbReference>
<evidence type="ECO:0000256" key="4">
    <source>
        <dbReference type="ARBA" id="ARBA00022692"/>
    </source>
</evidence>
<evidence type="ECO:0000256" key="5">
    <source>
        <dbReference type="ARBA" id="ARBA00022989"/>
    </source>
</evidence>
<feature type="transmembrane region" description="Helical" evidence="8">
    <location>
        <begin position="568"/>
        <end position="589"/>
    </location>
</feature>
<protein>
    <submittedName>
        <fullName evidence="10">MFS transporter</fullName>
    </submittedName>
</protein>
<gene>
    <name evidence="10" type="ORF">OXH18_05300</name>
</gene>
<keyword evidence="4 8" id="KW-0812">Transmembrane</keyword>
<feature type="transmembrane region" description="Helical" evidence="8">
    <location>
        <begin position="417"/>
        <end position="439"/>
    </location>
</feature>
<keyword evidence="6 8" id="KW-0472">Membrane</keyword>
<feature type="transmembrane region" description="Helical" evidence="8">
    <location>
        <begin position="481"/>
        <end position="503"/>
    </location>
</feature>
<evidence type="ECO:0000256" key="8">
    <source>
        <dbReference type="SAM" id="Phobius"/>
    </source>
</evidence>
<keyword evidence="3" id="KW-1003">Cell membrane</keyword>
<keyword evidence="2" id="KW-0813">Transport</keyword>